<organism evidence="1 2">
    <name type="scientific">Mycobacterium bourgelatii</name>
    <dbReference type="NCBI Taxonomy" id="1273442"/>
    <lineage>
        <taxon>Bacteria</taxon>
        <taxon>Bacillati</taxon>
        <taxon>Actinomycetota</taxon>
        <taxon>Actinomycetes</taxon>
        <taxon>Mycobacteriales</taxon>
        <taxon>Mycobacteriaceae</taxon>
        <taxon>Mycobacterium</taxon>
    </lineage>
</organism>
<evidence type="ECO:0000313" key="1">
    <source>
        <dbReference type="EMBL" id="GFG92313.1"/>
    </source>
</evidence>
<dbReference type="Proteomes" id="UP000465360">
    <property type="component" value="Unassembled WGS sequence"/>
</dbReference>
<evidence type="ECO:0000313" key="2">
    <source>
        <dbReference type="Proteomes" id="UP000465360"/>
    </source>
</evidence>
<protein>
    <submittedName>
        <fullName evidence="1">Uncharacterized protein</fullName>
    </submittedName>
</protein>
<dbReference type="EMBL" id="BLKZ01000001">
    <property type="protein sequence ID" value="GFG92313.1"/>
    <property type="molecule type" value="Genomic_DNA"/>
</dbReference>
<comment type="caution">
    <text evidence="1">The sequence shown here is derived from an EMBL/GenBank/DDBJ whole genome shotgun (WGS) entry which is preliminary data.</text>
</comment>
<name>A0A7I9YUS0_MYCBU</name>
<proteinExistence type="predicted"/>
<gene>
    <name evidence="1" type="ORF">MBOU_43550</name>
</gene>
<accession>A0A7I9YUS0</accession>
<dbReference type="AlphaFoldDB" id="A0A7I9YUS0"/>
<reference evidence="1 2" key="1">
    <citation type="journal article" date="2019" name="Emerg. Microbes Infect.">
        <title>Comprehensive subspecies identification of 175 nontuberculous mycobacteria species based on 7547 genomic profiles.</title>
        <authorList>
            <person name="Matsumoto Y."/>
            <person name="Kinjo T."/>
            <person name="Motooka D."/>
            <person name="Nabeya D."/>
            <person name="Jung N."/>
            <person name="Uechi K."/>
            <person name="Horii T."/>
            <person name="Iida T."/>
            <person name="Fujita J."/>
            <person name="Nakamura S."/>
        </authorList>
    </citation>
    <scope>NUCLEOTIDE SEQUENCE [LARGE SCALE GENOMIC DNA]</scope>
    <source>
        <strain evidence="1 2">JCM 30725</strain>
    </source>
</reference>
<sequence length="270" mass="26323">MLRLTGHSLFIKQKKGHPDVSTYETSGCPFYSWLRGRTTLTSGARRTTVTASTTGGSDRVITGLAGSAGRRGGRNSGVVVPHSTYTASRSGSACATVTTNRTAGAAAAALTADGTITTVAPGLPLTANTALTTDTSLTTDATIATGTVHGIAAVTTSTSGPASAAVTAVAYIVGTGVIYAPVSAFTAGASLATSPTYTARPIDGIAAVTPNTTGPTIAPGTSVLSAIVTANGTIAAVAADASDAASTTITVDVVTALAACTADTAVTPLS</sequence>
<keyword evidence="2" id="KW-1185">Reference proteome</keyword>